<name>A0A5E4LZE7_9HEMI</name>
<sequence length="94" mass="10621">MALVGANYSFIYVNVGCQGRISDGCMFKNTDLWKSLVNKSLNLPQPINLPSKDIPIPYIIVADDAFGFSENILKPYPGHHMKVSKERIFNYRLS</sequence>
<dbReference type="AlphaFoldDB" id="A0A5E4LZE7"/>
<dbReference type="InterPro" id="IPR027806">
    <property type="entry name" value="HARBI1_dom"/>
</dbReference>
<dbReference type="EMBL" id="CABPRJ010000008">
    <property type="protein sequence ID" value="VVC25097.1"/>
    <property type="molecule type" value="Genomic_DNA"/>
</dbReference>
<dbReference type="Pfam" id="PF13359">
    <property type="entry name" value="DDE_Tnp_4"/>
    <property type="match status" value="1"/>
</dbReference>
<dbReference type="OrthoDB" id="8189124at2759"/>
<organism evidence="4 5">
    <name type="scientific">Cinara cedri</name>
    <dbReference type="NCBI Taxonomy" id="506608"/>
    <lineage>
        <taxon>Eukaryota</taxon>
        <taxon>Metazoa</taxon>
        <taxon>Ecdysozoa</taxon>
        <taxon>Arthropoda</taxon>
        <taxon>Hexapoda</taxon>
        <taxon>Insecta</taxon>
        <taxon>Pterygota</taxon>
        <taxon>Neoptera</taxon>
        <taxon>Paraneoptera</taxon>
        <taxon>Hemiptera</taxon>
        <taxon>Sternorrhyncha</taxon>
        <taxon>Aphidomorpha</taxon>
        <taxon>Aphidoidea</taxon>
        <taxon>Aphididae</taxon>
        <taxon>Lachninae</taxon>
        <taxon>Cinara</taxon>
    </lineage>
</organism>
<comment type="cofactor">
    <cofactor evidence="1">
        <name>a divalent metal cation</name>
        <dbReference type="ChEBI" id="CHEBI:60240"/>
    </cofactor>
</comment>
<feature type="domain" description="DDE Tnp4" evidence="3">
    <location>
        <begin position="2"/>
        <end position="94"/>
    </location>
</feature>
<evidence type="ECO:0000256" key="1">
    <source>
        <dbReference type="ARBA" id="ARBA00001968"/>
    </source>
</evidence>
<dbReference type="GO" id="GO:0046872">
    <property type="term" value="F:metal ion binding"/>
    <property type="evidence" value="ECO:0007669"/>
    <property type="project" value="UniProtKB-KW"/>
</dbReference>
<accession>A0A5E4LZE7</accession>
<proteinExistence type="predicted"/>
<protein>
    <submittedName>
        <fullName evidence="4">Harbinger transposase-derived nuclease domain</fullName>
    </submittedName>
</protein>
<gene>
    <name evidence="4" type="ORF">CINCED_3A005268</name>
</gene>
<evidence type="ECO:0000259" key="3">
    <source>
        <dbReference type="Pfam" id="PF13359"/>
    </source>
</evidence>
<evidence type="ECO:0000313" key="4">
    <source>
        <dbReference type="EMBL" id="VVC25097.1"/>
    </source>
</evidence>
<evidence type="ECO:0000313" key="5">
    <source>
        <dbReference type="Proteomes" id="UP000325440"/>
    </source>
</evidence>
<evidence type="ECO:0000256" key="2">
    <source>
        <dbReference type="ARBA" id="ARBA00022723"/>
    </source>
</evidence>
<reference evidence="4 5" key="1">
    <citation type="submission" date="2019-08" db="EMBL/GenBank/DDBJ databases">
        <authorList>
            <person name="Alioto T."/>
            <person name="Alioto T."/>
            <person name="Gomez Garrido J."/>
        </authorList>
    </citation>
    <scope>NUCLEOTIDE SEQUENCE [LARGE SCALE GENOMIC DNA]</scope>
</reference>
<keyword evidence="2" id="KW-0479">Metal-binding</keyword>
<dbReference type="Proteomes" id="UP000325440">
    <property type="component" value="Unassembled WGS sequence"/>
</dbReference>
<keyword evidence="5" id="KW-1185">Reference proteome</keyword>